<dbReference type="Gene3D" id="1.10.287.470">
    <property type="entry name" value="Helix hairpin bin"/>
    <property type="match status" value="1"/>
</dbReference>
<dbReference type="RefSeq" id="WP_089763044.1">
    <property type="nucleotide sequence ID" value="NZ_BKAT01000023.1"/>
</dbReference>
<gene>
    <name evidence="6" type="ORF">SAMN05660909_03309</name>
</gene>
<dbReference type="InterPro" id="IPR058626">
    <property type="entry name" value="MdtA-like_b-barrel"/>
</dbReference>
<dbReference type="InterPro" id="IPR058625">
    <property type="entry name" value="MdtA-like_BSH"/>
</dbReference>
<keyword evidence="7" id="KW-1185">Reference proteome</keyword>
<dbReference type="Pfam" id="PF25944">
    <property type="entry name" value="Beta-barrel_RND"/>
    <property type="match status" value="1"/>
</dbReference>
<feature type="domain" description="Multidrug resistance protein MdtA-like beta-barrel" evidence="5">
    <location>
        <begin position="211"/>
        <end position="298"/>
    </location>
</feature>
<name>A0A1H4DS63_9BACT</name>
<evidence type="ECO:0000313" key="6">
    <source>
        <dbReference type="EMBL" id="SEA75416.1"/>
    </source>
</evidence>
<dbReference type="SUPFAM" id="SSF111369">
    <property type="entry name" value="HlyD-like secretion proteins"/>
    <property type="match status" value="1"/>
</dbReference>
<dbReference type="InterPro" id="IPR058624">
    <property type="entry name" value="MdtA-like_HH"/>
</dbReference>
<feature type="domain" description="Multidrug resistance protein MdtA-like barrel-sandwich hybrid" evidence="4">
    <location>
        <begin position="64"/>
        <end position="204"/>
    </location>
</feature>
<reference evidence="7" key="1">
    <citation type="submission" date="2016-10" db="EMBL/GenBank/DDBJ databases">
        <authorList>
            <person name="Varghese N."/>
            <person name="Submissions S."/>
        </authorList>
    </citation>
    <scope>NUCLEOTIDE SEQUENCE [LARGE SCALE GENOMIC DNA]</scope>
    <source>
        <strain evidence="7">DSM 23920</strain>
    </source>
</reference>
<evidence type="ECO:0000313" key="7">
    <source>
        <dbReference type="Proteomes" id="UP000199656"/>
    </source>
</evidence>
<dbReference type="GO" id="GO:0030313">
    <property type="term" value="C:cell envelope"/>
    <property type="evidence" value="ECO:0007669"/>
    <property type="project" value="UniProtKB-SubCell"/>
</dbReference>
<dbReference type="PANTHER" id="PTHR30158:SF23">
    <property type="entry name" value="MULTIDRUG RESISTANCE PROTEIN MEXA"/>
    <property type="match status" value="1"/>
</dbReference>
<dbReference type="PROSITE" id="PS51257">
    <property type="entry name" value="PROKAR_LIPOPROTEIN"/>
    <property type="match status" value="1"/>
</dbReference>
<dbReference type="AlphaFoldDB" id="A0A1H4DS63"/>
<dbReference type="GO" id="GO:0046677">
    <property type="term" value="P:response to antibiotic"/>
    <property type="evidence" value="ECO:0007669"/>
    <property type="project" value="TreeGrafter"/>
</dbReference>
<dbReference type="EMBL" id="FNRL01000014">
    <property type="protein sequence ID" value="SEA75416.1"/>
    <property type="molecule type" value="Genomic_DNA"/>
</dbReference>
<dbReference type="Proteomes" id="UP000199656">
    <property type="component" value="Unassembled WGS sequence"/>
</dbReference>
<dbReference type="Pfam" id="PF25917">
    <property type="entry name" value="BSH_RND"/>
    <property type="match status" value="1"/>
</dbReference>
<dbReference type="PANTHER" id="PTHR30158">
    <property type="entry name" value="ACRA/E-RELATED COMPONENT OF DRUG EFFLUX TRANSPORTER"/>
    <property type="match status" value="1"/>
</dbReference>
<dbReference type="NCBIfam" id="TIGR01730">
    <property type="entry name" value="RND_mfp"/>
    <property type="match status" value="1"/>
</dbReference>
<organism evidence="6 7">
    <name type="scientific">Chitinophaga terrae</name>
    <name type="common">ex Kim and Jung 2007</name>
    <dbReference type="NCBI Taxonomy" id="408074"/>
    <lineage>
        <taxon>Bacteria</taxon>
        <taxon>Pseudomonadati</taxon>
        <taxon>Bacteroidota</taxon>
        <taxon>Chitinophagia</taxon>
        <taxon>Chitinophagales</taxon>
        <taxon>Chitinophagaceae</taxon>
        <taxon>Chitinophaga</taxon>
    </lineage>
</organism>
<evidence type="ECO:0000256" key="2">
    <source>
        <dbReference type="SAM" id="Coils"/>
    </source>
</evidence>
<evidence type="ECO:0000259" key="3">
    <source>
        <dbReference type="Pfam" id="PF25876"/>
    </source>
</evidence>
<dbReference type="STRING" id="408074.SAMN05660909_03309"/>
<feature type="domain" description="Multidrug resistance protein MdtA-like alpha-helical hairpin" evidence="3">
    <location>
        <begin position="106"/>
        <end position="173"/>
    </location>
</feature>
<dbReference type="Gene3D" id="2.40.30.170">
    <property type="match status" value="1"/>
</dbReference>
<keyword evidence="2" id="KW-0175">Coiled coil</keyword>
<comment type="similarity">
    <text evidence="1">Belongs to the membrane fusion protein (MFP) (TC 8.A.1) family.</text>
</comment>
<dbReference type="Pfam" id="PF25876">
    <property type="entry name" value="HH_MFP_RND"/>
    <property type="match status" value="1"/>
</dbReference>
<dbReference type="InterPro" id="IPR006143">
    <property type="entry name" value="RND_pump_MFP"/>
</dbReference>
<dbReference type="GO" id="GO:0022857">
    <property type="term" value="F:transmembrane transporter activity"/>
    <property type="evidence" value="ECO:0007669"/>
    <property type="project" value="InterPro"/>
</dbReference>
<dbReference type="Gene3D" id="2.40.420.20">
    <property type="match status" value="1"/>
</dbReference>
<sequence>MIQDIRSVTRTGLAAAMLAVLAGCGQGNQNAGPSAPQEFPVITLAPRDAEIYFDYPATVRGQQNVDIRPKIDGYISQIFVDEGAKVKKGQLLFRISNPIYEQEVITAQASVKRAETAVNTAQMKVTKTEPLVKKGIISEFDLQTAHLELEARQAELAQARAALRNASTNLGYTTIYSPAAGVIGALPYKAGSLVSSTAEQPLTVLSDISNVHVYFSFSEKQFLDLVDHTGNRSVEEALKQLPPVQLVLANGNVYGEKGIIETTGGQINSGTGAISMRALFSNKAGIIRSGSSATVRISQPVKNALIVPAKATYEVQGKKFVVKIDSTGTAHSVEINVNALPAGDSFIVKSGLTTGDRIVSEDVGAIKDGDKIKPKSIVTATAAR</sequence>
<feature type="coiled-coil region" evidence="2">
    <location>
        <begin position="142"/>
        <end position="169"/>
    </location>
</feature>
<dbReference type="OrthoDB" id="9801814at2"/>
<proteinExistence type="inferred from homology"/>
<evidence type="ECO:0000256" key="1">
    <source>
        <dbReference type="ARBA" id="ARBA00009477"/>
    </source>
</evidence>
<evidence type="ECO:0000259" key="4">
    <source>
        <dbReference type="Pfam" id="PF25917"/>
    </source>
</evidence>
<accession>A0A1H4DS63</accession>
<protein>
    <submittedName>
        <fullName evidence="6">Membrane fusion protein, multidrug efflux system</fullName>
    </submittedName>
</protein>
<evidence type="ECO:0000259" key="5">
    <source>
        <dbReference type="Pfam" id="PF25944"/>
    </source>
</evidence>
<dbReference type="GO" id="GO:0005886">
    <property type="term" value="C:plasma membrane"/>
    <property type="evidence" value="ECO:0007669"/>
    <property type="project" value="TreeGrafter"/>
</dbReference>
<dbReference type="Gene3D" id="2.40.50.100">
    <property type="match status" value="1"/>
</dbReference>